<evidence type="ECO:0000259" key="4">
    <source>
        <dbReference type="PROSITE" id="PS51379"/>
    </source>
</evidence>
<dbReference type="PROSITE" id="PS51379">
    <property type="entry name" value="4FE4S_FER_2"/>
    <property type="match status" value="1"/>
</dbReference>
<dbReference type="EMBL" id="CP001841">
    <property type="protein sequence ID" value="AEF80841.1"/>
    <property type="molecule type" value="Genomic_DNA"/>
</dbReference>
<dbReference type="STRING" id="545695.TREAZ_0432"/>
<dbReference type="PROSITE" id="PS00198">
    <property type="entry name" value="4FE4S_FER_1"/>
    <property type="match status" value="1"/>
</dbReference>
<protein>
    <submittedName>
        <fullName evidence="5">Aldo/keto reductase</fullName>
    </submittedName>
</protein>
<organism evidence="5 6">
    <name type="scientific">Leadbettera azotonutricia (strain ATCC BAA-888 / DSM 13862 / ZAS-9)</name>
    <name type="common">Treponema azotonutricium</name>
    <dbReference type="NCBI Taxonomy" id="545695"/>
    <lineage>
        <taxon>Bacteria</taxon>
        <taxon>Pseudomonadati</taxon>
        <taxon>Spirochaetota</taxon>
        <taxon>Spirochaetia</taxon>
        <taxon>Spirochaetales</taxon>
        <taxon>Breznakiellaceae</taxon>
        <taxon>Leadbettera</taxon>
    </lineage>
</organism>
<keyword evidence="3" id="KW-0411">Iron-sulfur</keyword>
<dbReference type="SUPFAM" id="SSF51430">
    <property type="entry name" value="NAD(P)-linked oxidoreductase"/>
    <property type="match status" value="1"/>
</dbReference>
<dbReference type="InterPro" id="IPR017900">
    <property type="entry name" value="4Fe4S_Fe_S_CS"/>
</dbReference>
<proteinExistence type="predicted"/>
<dbReference type="SUPFAM" id="SSF46548">
    <property type="entry name" value="alpha-helical ferredoxin"/>
    <property type="match status" value="1"/>
</dbReference>
<dbReference type="GO" id="GO:0046872">
    <property type="term" value="F:metal ion binding"/>
    <property type="evidence" value="ECO:0007669"/>
    <property type="project" value="UniProtKB-KW"/>
</dbReference>
<dbReference type="Proteomes" id="UP000009222">
    <property type="component" value="Chromosome"/>
</dbReference>
<dbReference type="Gene3D" id="3.20.20.100">
    <property type="entry name" value="NADP-dependent oxidoreductase domain"/>
    <property type="match status" value="1"/>
</dbReference>
<sequence>MQYVEFGKTGVKVSRLGMGCMRLPSYEKDGKTIFDEEKGIALIHRAMELEVNYFDTAPYYCDKQSEVILGKALKGGRRDKVWVSTKNPIENDSGDDYEKRLELSLKNLQTDHIDFYHFWGVSLNDFLTKVLAKDGPFERAKKLKAQGVIRHISFSFHDREAGKKECDNLKEILKRGEGVLETLLCQYNLLDRDKEPGIALAREMGLGTVIMGPVGGGRLGAPSKVIQDLMPGKVQSSAEMALRFVLSNHNVDIALSGVSTIGQLEENAKVASNASPLSASETSQIESMMKENERLAGLYCTGCKYCMPCPQNINIPEIFTMMNYHRVYKLTEFAKKNYSEIGKNPWMNYENASKCVECGICEGKCPQSLPIREQLKETHKILAG</sequence>
<reference evidence="6" key="1">
    <citation type="submission" date="2009-12" db="EMBL/GenBank/DDBJ databases">
        <title>Complete sequence of Treponema azotonutricium strain ZAS-9.</title>
        <authorList>
            <person name="Tetu S.G."/>
            <person name="Matson E."/>
            <person name="Ren Q."/>
            <person name="Seshadri R."/>
            <person name="Elbourne L."/>
            <person name="Hassan K.A."/>
            <person name="Durkin A."/>
            <person name="Radune D."/>
            <person name="Mohamoud Y."/>
            <person name="Shay R."/>
            <person name="Jin S."/>
            <person name="Zhang X."/>
            <person name="Lucey K."/>
            <person name="Ballor N.R."/>
            <person name="Ottesen E."/>
            <person name="Rosenthal R."/>
            <person name="Allen A."/>
            <person name="Leadbetter J.R."/>
            <person name="Paulsen I.T."/>
        </authorList>
    </citation>
    <scope>NUCLEOTIDE SEQUENCE [LARGE SCALE GENOMIC DNA]</scope>
    <source>
        <strain evidence="6">ATCC BAA-888 / DSM 13862 / ZAS-9</strain>
    </source>
</reference>
<dbReference type="AlphaFoldDB" id="F5YCU4"/>
<dbReference type="PANTHER" id="PTHR43312:SF2">
    <property type="entry name" value="OXIDOREDUCTASE"/>
    <property type="match status" value="1"/>
</dbReference>
<gene>
    <name evidence="5" type="ordered locus">TREAZ_0432</name>
</gene>
<dbReference type="Pfam" id="PF13187">
    <property type="entry name" value="Fer4_9"/>
    <property type="match status" value="1"/>
</dbReference>
<dbReference type="InterPro" id="IPR017896">
    <property type="entry name" value="4Fe4S_Fe-S-bd"/>
</dbReference>
<dbReference type="RefSeq" id="WP_015711515.1">
    <property type="nucleotide sequence ID" value="NC_015577.1"/>
</dbReference>
<evidence type="ECO:0000256" key="1">
    <source>
        <dbReference type="ARBA" id="ARBA00022723"/>
    </source>
</evidence>
<dbReference type="InterPro" id="IPR036812">
    <property type="entry name" value="NAD(P)_OxRdtase_dom_sf"/>
</dbReference>
<keyword evidence="2" id="KW-0408">Iron</keyword>
<keyword evidence="6" id="KW-1185">Reference proteome</keyword>
<reference evidence="5 6" key="2">
    <citation type="journal article" date="2011" name="ISME J.">
        <title>RNA-seq reveals cooperative metabolic interactions between two termite-gut spirochete species in co-culture.</title>
        <authorList>
            <person name="Rosenthal A.Z."/>
            <person name="Matson E.G."/>
            <person name="Eldar A."/>
            <person name="Leadbetter J.R."/>
        </authorList>
    </citation>
    <scope>NUCLEOTIDE SEQUENCE [LARGE SCALE GENOMIC DNA]</scope>
    <source>
        <strain evidence="6">ATCC BAA-888 / DSM 13862 / ZAS-9</strain>
    </source>
</reference>
<dbReference type="CDD" id="cd19096">
    <property type="entry name" value="AKR_Fe-S_oxidoreductase"/>
    <property type="match status" value="1"/>
</dbReference>
<name>F5YCU4_LEAAZ</name>
<dbReference type="KEGG" id="taz:TREAZ_0432"/>
<dbReference type="GO" id="GO:0051536">
    <property type="term" value="F:iron-sulfur cluster binding"/>
    <property type="evidence" value="ECO:0007669"/>
    <property type="project" value="UniProtKB-KW"/>
</dbReference>
<dbReference type="eggNOG" id="COG1453">
    <property type="taxonomic scope" value="Bacteria"/>
</dbReference>
<dbReference type="HOGENOM" id="CLU_023205_3_2_12"/>
<evidence type="ECO:0000256" key="2">
    <source>
        <dbReference type="ARBA" id="ARBA00023004"/>
    </source>
</evidence>
<dbReference type="OrthoDB" id="9773828at2"/>
<dbReference type="InterPro" id="IPR053135">
    <property type="entry name" value="AKR2_Oxidoreductase"/>
</dbReference>
<evidence type="ECO:0000313" key="5">
    <source>
        <dbReference type="EMBL" id="AEF80841.1"/>
    </source>
</evidence>
<dbReference type="InterPro" id="IPR023210">
    <property type="entry name" value="NADP_OxRdtase_dom"/>
</dbReference>
<accession>F5YCU4</accession>
<dbReference type="PANTHER" id="PTHR43312">
    <property type="entry name" value="D-THREO-ALDOSE 1-DEHYDROGENASE"/>
    <property type="match status" value="1"/>
</dbReference>
<keyword evidence="1" id="KW-0479">Metal-binding</keyword>
<dbReference type="Pfam" id="PF00248">
    <property type="entry name" value="Aldo_ket_red"/>
    <property type="match status" value="1"/>
</dbReference>
<evidence type="ECO:0000313" key="6">
    <source>
        <dbReference type="Proteomes" id="UP000009222"/>
    </source>
</evidence>
<dbReference type="InParanoid" id="F5YCU4"/>
<evidence type="ECO:0000256" key="3">
    <source>
        <dbReference type="ARBA" id="ARBA00023014"/>
    </source>
</evidence>
<feature type="domain" description="4Fe-4S ferredoxin-type" evidence="4">
    <location>
        <begin position="346"/>
        <end position="374"/>
    </location>
</feature>